<gene>
    <name evidence="1" type="ordered locus">PNF1_120</name>
</gene>
<dbReference type="Proteomes" id="UP000006820">
    <property type="component" value="Plasmid pNF1"/>
</dbReference>
<evidence type="ECO:0000313" key="2">
    <source>
        <dbReference type="Proteomes" id="UP000006820"/>
    </source>
</evidence>
<geneLocation type="plasmid" evidence="1 2">
    <name>pNF1</name>
</geneLocation>
<dbReference type="RefSeq" id="WP_011212219.1">
    <property type="nucleotide sequence ID" value="NC_006362.1"/>
</dbReference>
<sequence length="90" mass="9700">MTSAHAAGEPTDYFAPVYAILDRWAADGAAAPDPVPVILGDGSHATMTRDWLTFPRTEGTISGKSMSLRLLEKARGTLTPSNRPTDEKDR</sequence>
<accession>Q5YMQ4</accession>
<reference evidence="1 2" key="1">
    <citation type="journal article" date="2004" name="Proc. Natl. Acad. Sci. U.S.A.">
        <title>The complete genomic sequence of Nocardia farcinica IFM 10152.</title>
        <authorList>
            <person name="Ishikawa J."/>
            <person name="Yamashita A."/>
            <person name="Mikami Y."/>
            <person name="Hoshino Y."/>
            <person name="Kurita H."/>
            <person name="Hotta K."/>
            <person name="Shiba T."/>
            <person name="Hattori M."/>
        </authorList>
    </citation>
    <scope>NUCLEOTIDE SEQUENCE [LARGE SCALE GENOMIC DNA]</scope>
    <source>
        <strain evidence="1 2">IFM 10152</strain>
        <plasmid evidence="2">Plasmid pNF1</plasmid>
    </source>
</reference>
<proteinExistence type="predicted"/>
<dbReference type="KEGG" id="nfa:PNF1_120"/>
<dbReference type="EMBL" id="AP006619">
    <property type="protein sequence ID" value="BAD60537.1"/>
    <property type="molecule type" value="Genomic_DNA"/>
</dbReference>
<protein>
    <submittedName>
        <fullName evidence="1">Uncharacterized protein</fullName>
    </submittedName>
</protein>
<dbReference type="AlphaFoldDB" id="Q5YMQ4"/>
<name>Q5YMQ4_NOCFA</name>
<dbReference type="HOGENOM" id="CLU_2437874_0_0_11"/>
<keyword evidence="2" id="KW-1185">Reference proteome</keyword>
<evidence type="ECO:0000313" key="1">
    <source>
        <dbReference type="EMBL" id="BAD60537.1"/>
    </source>
</evidence>
<dbReference type="GeneID" id="61136245"/>
<organism evidence="1 2">
    <name type="scientific">Nocardia farcinica (strain IFM 10152)</name>
    <dbReference type="NCBI Taxonomy" id="247156"/>
    <lineage>
        <taxon>Bacteria</taxon>
        <taxon>Bacillati</taxon>
        <taxon>Actinomycetota</taxon>
        <taxon>Actinomycetes</taxon>
        <taxon>Mycobacteriales</taxon>
        <taxon>Nocardiaceae</taxon>
        <taxon>Nocardia</taxon>
    </lineage>
</organism>
<keyword evidence="1" id="KW-0614">Plasmid</keyword>